<proteinExistence type="predicted"/>
<protein>
    <submittedName>
        <fullName evidence="1">Uncharacterized protein</fullName>
    </submittedName>
</protein>
<dbReference type="STRING" id="1359163.NLO413_0496"/>
<reference evidence="1 2" key="1">
    <citation type="submission" date="2015-02" db="EMBL/GenBank/DDBJ databases">
        <title>Genome Sequencing of Rickettsiales.</title>
        <authorList>
            <person name="Daugherty S.C."/>
            <person name="Su Q."/>
            <person name="Abolude K."/>
            <person name="Beier-Sexton M."/>
            <person name="Carlyon J.A."/>
            <person name="Carter R."/>
            <person name="Day N.P."/>
            <person name="Dumler S.J."/>
            <person name="Dyachenko V."/>
            <person name="Godinez A."/>
            <person name="Kurtti T.J."/>
            <person name="Lichay M."/>
            <person name="Mullins K.E."/>
            <person name="Ott S."/>
            <person name="Pappas-Brown V."/>
            <person name="Paris D.H."/>
            <person name="Patel P."/>
            <person name="Richards A.L."/>
            <person name="Sadzewicz L."/>
            <person name="Sears K."/>
            <person name="Seidman D."/>
            <person name="Sengamalay N."/>
            <person name="Stenos J."/>
            <person name="Tallon L.J."/>
            <person name="Vincent G."/>
            <person name="Fraser C.M."/>
            <person name="Munderloh U."/>
            <person name="Dunning-Hotopp J.C."/>
        </authorList>
    </citation>
    <scope>NUCLEOTIDE SEQUENCE [LARGE SCALE GENOMIC DNA]</scope>
    <source>
        <strain evidence="1 2">RAC413</strain>
    </source>
</reference>
<dbReference type="InterPro" id="IPR000014">
    <property type="entry name" value="PAS"/>
</dbReference>
<comment type="caution">
    <text evidence="1">The sequence shown here is derived from an EMBL/GenBank/DDBJ whole genome shotgun (WGS) entry which is preliminary data.</text>
</comment>
<sequence>MSIIARRLSDAVISIKQDNNLHTLSISNINRSATNLLGYHKDDILEYPLRSILSYEVVETIDSYLEYIQDGVDLADIISKIRNFSFIHKNKQIINVHPKIFRTLSNRNIINYELLIRDTSITQQLNFFRKKLLVNDKYTMDQDFDVLDVISTTKEIQVISEFVKKNNIESIIGIVSLNINHNNTRTMQLSKVLLDTLHTNIRYSDIIGYMGNYKFVFVLLGCSDKDAPSAVARIHKNINIRLAAYTPIIESLIKYLQINNETNYVTLIENINNSFINNTK</sequence>
<evidence type="ECO:0000313" key="2">
    <source>
        <dbReference type="Proteomes" id="UP000033562"/>
    </source>
</evidence>
<dbReference type="EMBL" id="LANX01000001">
    <property type="protein sequence ID" value="KJV69120.1"/>
    <property type="molecule type" value="Genomic_DNA"/>
</dbReference>
<gene>
    <name evidence="1" type="ORF">NLO413_0496</name>
</gene>
<dbReference type="AlphaFoldDB" id="A0A0F3NM69"/>
<organism evidence="1 2">
    <name type="scientific">Candidatus Neoehrlichia procyonis str. RAC413</name>
    <dbReference type="NCBI Taxonomy" id="1359163"/>
    <lineage>
        <taxon>Bacteria</taxon>
        <taxon>Pseudomonadati</taxon>
        <taxon>Pseudomonadota</taxon>
        <taxon>Alphaproteobacteria</taxon>
        <taxon>Rickettsiales</taxon>
        <taxon>Anaplasmataceae</taxon>
        <taxon>Candidatus Neoehrlichia</taxon>
    </lineage>
</organism>
<keyword evidence="2" id="KW-1185">Reference proteome</keyword>
<dbReference type="Gene3D" id="3.30.450.20">
    <property type="entry name" value="PAS domain"/>
    <property type="match status" value="1"/>
</dbReference>
<dbReference type="CDD" id="cd00130">
    <property type="entry name" value="PAS"/>
    <property type="match status" value="1"/>
</dbReference>
<dbReference type="Proteomes" id="UP000033562">
    <property type="component" value="Unassembled WGS sequence"/>
</dbReference>
<dbReference type="RefSeq" id="WP_045808906.1">
    <property type="nucleotide sequence ID" value="NZ_LANX01000001.1"/>
</dbReference>
<dbReference type="OrthoDB" id="7163831at2"/>
<evidence type="ECO:0000313" key="1">
    <source>
        <dbReference type="EMBL" id="KJV69120.1"/>
    </source>
</evidence>
<name>A0A0F3NM69_9RICK</name>
<accession>A0A0F3NM69</accession>